<dbReference type="Proteomes" id="UP001629214">
    <property type="component" value="Unassembled WGS sequence"/>
</dbReference>
<evidence type="ECO:0008006" key="4">
    <source>
        <dbReference type="Google" id="ProtNLM"/>
    </source>
</evidence>
<reference evidence="2 3" key="1">
    <citation type="journal article" date="2024" name="Chem. Sci.">
        <title>Discovery of megapolipeptins by genome mining of a Burkholderiales bacteria collection.</title>
        <authorList>
            <person name="Paulo B.S."/>
            <person name="Recchia M.J.J."/>
            <person name="Lee S."/>
            <person name="Fergusson C.H."/>
            <person name="Romanowski S.B."/>
            <person name="Hernandez A."/>
            <person name="Krull N."/>
            <person name="Liu D.Y."/>
            <person name="Cavanagh H."/>
            <person name="Bos A."/>
            <person name="Gray C.A."/>
            <person name="Murphy B.T."/>
            <person name="Linington R.G."/>
            <person name="Eustaquio A.S."/>
        </authorList>
    </citation>
    <scope>NUCLEOTIDE SEQUENCE [LARGE SCALE GENOMIC DNA]</scope>
    <source>
        <strain evidence="2 3">RL21-008-BIB-B</strain>
    </source>
</reference>
<sequence>MFNAEFRLYNSVITNAVDVAFRIADLNLCVLKQTAAGWSEKSAKIGLAEGKTMPEWLDASHLKKDVENLTTYGQQVSKLMLDLQGELVKVAQQRASQTLSANTATGANQPSAQSLVPASGASAMAFIQNMVEQASKGYTQWASTALSAMDAVESEAAHADGAKNVAQATKTRTRK</sequence>
<name>A0ABW8ZCE2_9BURK</name>
<keyword evidence="3" id="KW-1185">Reference proteome</keyword>
<evidence type="ECO:0000313" key="2">
    <source>
        <dbReference type="EMBL" id="MFL9879973.1"/>
    </source>
</evidence>
<organism evidence="2 3">
    <name type="scientific">Herbaspirillum rhizosphaerae</name>
    <dbReference type="NCBI Taxonomy" id="346179"/>
    <lineage>
        <taxon>Bacteria</taxon>
        <taxon>Pseudomonadati</taxon>
        <taxon>Pseudomonadota</taxon>
        <taxon>Betaproteobacteria</taxon>
        <taxon>Burkholderiales</taxon>
        <taxon>Oxalobacteraceae</taxon>
        <taxon>Herbaspirillum</taxon>
    </lineage>
</organism>
<proteinExistence type="predicted"/>
<comment type="caution">
    <text evidence="2">The sequence shown here is derived from an EMBL/GenBank/DDBJ whole genome shotgun (WGS) entry which is preliminary data.</text>
</comment>
<protein>
    <recommendedName>
        <fullName evidence="4">Phasin family protein</fullName>
    </recommendedName>
</protein>
<gene>
    <name evidence="2" type="ORF">PQR63_16350</name>
</gene>
<evidence type="ECO:0000313" key="3">
    <source>
        <dbReference type="Proteomes" id="UP001629214"/>
    </source>
</evidence>
<accession>A0ABW8ZCE2</accession>
<dbReference type="RefSeq" id="WP_408169056.1">
    <property type="nucleotide sequence ID" value="NZ_JAQQFR010000010.1"/>
</dbReference>
<feature type="compositionally biased region" description="Polar residues" evidence="1">
    <location>
        <begin position="166"/>
        <end position="175"/>
    </location>
</feature>
<dbReference type="EMBL" id="JAQQFR010000010">
    <property type="protein sequence ID" value="MFL9879973.1"/>
    <property type="molecule type" value="Genomic_DNA"/>
</dbReference>
<feature type="region of interest" description="Disordered" evidence="1">
    <location>
        <begin position="156"/>
        <end position="175"/>
    </location>
</feature>
<evidence type="ECO:0000256" key="1">
    <source>
        <dbReference type="SAM" id="MobiDB-lite"/>
    </source>
</evidence>